<accession>A0A927BFZ4</accession>
<evidence type="ECO:0000313" key="2">
    <source>
        <dbReference type="EMBL" id="MBD2770196.1"/>
    </source>
</evidence>
<dbReference type="Pfam" id="PF13308">
    <property type="entry name" value="YARHG"/>
    <property type="match status" value="1"/>
</dbReference>
<keyword evidence="3" id="KW-1185">Reference proteome</keyword>
<dbReference type="InterPro" id="IPR022601">
    <property type="entry name" value="DUF3160"/>
</dbReference>
<dbReference type="SMART" id="SM01325">
    <property type="entry name" value="DUF3160"/>
    <property type="match status" value="1"/>
</dbReference>
<dbReference type="Proteomes" id="UP000612233">
    <property type="component" value="Unassembled WGS sequence"/>
</dbReference>
<feature type="domain" description="YARHG" evidence="1">
    <location>
        <begin position="91"/>
        <end position="186"/>
    </location>
</feature>
<gene>
    <name evidence="2" type="ORF">IC235_20110</name>
</gene>
<dbReference type="RefSeq" id="WP_191007007.1">
    <property type="nucleotide sequence ID" value="NZ_JACXAD010000030.1"/>
</dbReference>
<evidence type="ECO:0000313" key="3">
    <source>
        <dbReference type="Proteomes" id="UP000612233"/>
    </source>
</evidence>
<organism evidence="2 3">
    <name type="scientific">Hymenobacter montanus</name>
    <dbReference type="NCBI Taxonomy" id="2771359"/>
    <lineage>
        <taxon>Bacteria</taxon>
        <taxon>Pseudomonadati</taxon>
        <taxon>Bacteroidota</taxon>
        <taxon>Cytophagia</taxon>
        <taxon>Cytophagales</taxon>
        <taxon>Hymenobacteraceae</taxon>
        <taxon>Hymenobacter</taxon>
    </lineage>
</organism>
<evidence type="ECO:0000259" key="1">
    <source>
        <dbReference type="SMART" id="SM01324"/>
    </source>
</evidence>
<comment type="caution">
    <text evidence="2">The sequence shown here is derived from an EMBL/GenBank/DDBJ whole genome shotgun (WGS) entry which is preliminary data.</text>
</comment>
<dbReference type="EMBL" id="JACXAD010000030">
    <property type="protein sequence ID" value="MBD2770196.1"/>
    <property type="molecule type" value="Genomic_DNA"/>
</dbReference>
<reference evidence="2" key="1">
    <citation type="submission" date="2020-09" db="EMBL/GenBank/DDBJ databases">
        <authorList>
            <person name="Kim M.K."/>
        </authorList>
    </citation>
    <scope>NUCLEOTIDE SEQUENCE</scope>
    <source>
        <strain evidence="2">BT664</strain>
    </source>
</reference>
<protein>
    <submittedName>
        <fullName evidence="2">DUF3160 domain-containing protein</fullName>
    </submittedName>
</protein>
<dbReference type="Pfam" id="PF11369">
    <property type="entry name" value="DUF3160"/>
    <property type="match status" value="1"/>
</dbReference>
<name>A0A927BFZ4_9BACT</name>
<dbReference type="InterPro" id="IPR025582">
    <property type="entry name" value="YARHG_dom"/>
</dbReference>
<dbReference type="InterPro" id="IPR038434">
    <property type="entry name" value="YARHG_sf"/>
</dbReference>
<proteinExistence type="predicted"/>
<dbReference type="Gene3D" id="1.20.58.1690">
    <property type="match status" value="1"/>
</dbReference>
<dbReference type="SMART" id="SM01324">
    <property type="entry name" value="YARHG"/>
    <property type="match status" value="1"/>
</dbReference>
<dbReference type="AlphaFoldDB" id="A0A927BFZ4"/>
<sequence length="839" mass="92942">MNRKLTLSLCGIILALALGAGYFFWQRKAPPRPGSGAQAPLAADAPSDAALPESNGAGHANGFGERVPVVFTEDKAMLAQVHARPYIKEYYTYEKRGPLPTFDYNQPLAGKSYLDLVLLRNTLYARNGYCFMNATLRRYFDKTTWYTPLWSETTDSKGEPIAAAVIPVPLNQQEAAFERKLQALEAKLLAGRIAPQGGYPMINLDFVTNQREFELPAALRTALTRQNFAIVPTEEEQLFYLYDKGEYAFTPAFVTTDLFLQLLHKYFNGILSDVEEERLLPVVSTMLSQGNTQARTLAQRSQQPEARAAAEWAAAYYAVGQSLLTGRSGAVPEAYTTLVAAEIAAANQAEGKGSVLLQDSLFQYSALKPRGMYTRNDTTRRYFRTVKWLNTAPVFLDTDAGLLRAVALAKAVAASPTATRGFQTFTQVLDVLAGEEDNRSLTNLLKLLASPDYAGKTLDELAAPAVLARLRPALVATGTDRIHAKGITAHAQEALDRPTLLFTAGRYSFDGEIFSRLIEVRNQRRPFPKGLDVFATFGNRTAQDVLLNHYREATQWPAYPDTLRQLQKQFAAAPVWDRNLYTKTLQTLLSLSAPAPVAGTPLFTRTPAWQKRNLSSALGGWAELKHDLLLYSEQPMAAEMGGGGDGGPPEPEILAYVEPNLPFWNAALSLLAFQDRALTRLQANTPHLSGLNKELREKIEAMRTVAQQELRGEKVSQATMRDLSEIGGWAEQLTFNILKTDRLPERERHLGVVADVYAYNSFMLEEAVGAVDALYTVVEINGIAVTAVGPVFSYYEFKSPTRLTDEEWQTKLKTAPPARPTWLRELIVPGPKFPKAEHY</sequence>